<keyword evidence="3" id="KW-0479">Metal-binding</keyword>
<keyword evidence="4" id="KW-0408">Iron</keyword>
<dbReference type="eggNOG" id="COG0641">
    <property type="taxonomic scope" value="Bacteria"/>
</dbReference>
<dbReference type="HOGENOM" id="CLU_009273_10_2_7"/>
<dbReference type="KEGG" id="hoh:Hoch_3007"/>
<keyword evidence="2" id="KW-0949">S-adenosyl-L-methionine</keyword>
<dbReference type="RefSeq" id="WP_012828114.1">
    <property type="nucleotide sequence ID" value="NC_013440.1"/>
</dbReference>
<evidence type="ECO:0000256" key="4">
    <source>
        <dbReference type="ARBA" id="ARBA00023004"/>
    </source>
</evidence>
<comment type="cofactor">
    <cofactor evidence="1">
        <name>[4Fe-4S] cluster</name>
        <dbReference type="ChEBI" id="CHEBI:49883"/>
    </cofactor>
</comment>
<evidence type="ECO:0000256" key="2">
    <source>
        <dbReference type="ARBA" id="ARBA00022691"/>
    </source>
</evidence>
<accession>D0LR06</accession>
<protein>
    <submittedName>
        <fullName evidence="7">Radical SAM domain protein</fullName>
    </submittedName>
</protein>
<evidence type="ECO:0000256" key="5">
    <source>
        <dbReference type="ARBA" id="ARBA00023014"/>
    </source>
</evidence>
<evidence type="ECO:0000313" key="7">
    <source>
        <dbReference type="EMBL" id="ACY15514.1"/>
    </source>
</evidence>
<dbReference type="CDD" id="cd01335">
    <property type="entry name" value="Radical_SAM"/>
    <property type="match status" value="1"/>
</dbReference>
<name>D0LR06_HALO1</name>
<dbReference type="SFLD" id="SFLDG01067">
    <property type="entry name" value="SPASM/twitch_domain_containing"/>
    <property type="match status" value="1"/>
</dbReference>
<dbReference type="SMART" id="SM00729">
    <property type="entry name" value="Elp3"/>
    <property type="match status" value="1"/>
</dbReference>
<dbReference type="AlphaFoldDB" id="D0LR06"/>
<evidence type="ECO:0000256" key="3">
    <source>
        <dbReference type="ARBA" id="ARBA00022723"/>
    </source>
</evidence>
<dbReference type="Pfam" id="PF04055">
    <property type="entry name" value="Radical_SAM"/>
    <property type="match status" value="1"/>
</dbReference>
<dbReference type="GO" id="GO:0046872">
    <property type="term" value="F:metal ion binding"/>
    <property type="evidence" value="ECO:0007669"/>
    <property type="project" value="UniProtKB-KW"/>
</dbReference>
<evidence type="ECO:0000313" key="8">
    <source>
        <dbReference type="Proteomes" id="UP000001880"/>
    </source>
</evidence>
<feature type="domain" description="Radical SAM core" evidence="6">
    <location>
        <begin position="8"/>
        <end position="245"/>
    </location>
</feature>
<dbReference type="Gene3D" id="3.20.20.70">
    <property type="entry name" value="Aldolase class I"/>
    <property type="match status" value="1"/>
</dbReference>
<dbReference type="InterPro" id="IPR023867">
    <property type="entry name" value="Sulphatase_maturase_rSAM"/>
</dbReference>
<dbReference type="InterPro" id="IPR006638">
    <property type="entry name" value="Elp3/MiaA/NifB-like_rSAM"/>
</dbReference>
<evidence type="ECO:0000256" key="1">
    <source>
        <dbReference type="ARBA" id="ARBA00001966"/>
    </source>
</evidence>
<dbReference type="InterPro" id="IPR058240">
    <property type="entry name" value="rSAM_sf"/>
</dbReference>
<sequence length="431" mass="48477">MSIQTREWANRLDVVLKLAERCNLACPYCYYFFQENDLAEKSASALIPESTVREVAAFLRAGAEALDIGHLYIGLHGGEPLLLPKKRFDALCTILREELGDVAQVHLGLQTNGTLVDDEWIDLFAKHEVMVGVSIDGPPHVHDAGRPDHRGRGSYEAAVRGLRRLQDAHAAGRVPPTGVLCVANPEHDGGEIARHFVEELGVYNFDLLLPREGYDSEVWKPQSKWIRYFREVIRYWQTSKTERPVVIYLLSEILTALSSPASAQRADYRLSNRHSIITISSEGVLSVDDNIMALDKVLCNPDLTIRNTTLAEFVASPVWQHLVRSVDTAPEACARCEWYRSCRSGALFNRYKKGEGFGRRSVFCETLDAIHTSLAHMVAQREERIERMAEILQTPPMHWARDFLTSNAEPSSDPDAWLGQSGPVRLPIYKS</sequence>
<dbReference type="GO" id="GO:0016491">
    <property type="term" value="F:oxidoreductase activity"/>
    <property type="evidence" value="ECO:0007669"/>
    <property type="project" value="InterPro"/>
</dbReference>
<proteinExistence type="predicted"/>
<keyword evidence="5" id="KW-0411">Iron-sulfur</keyword>
<dbReference type="SUPFAM" id="SSF102114">
    <property type="entry name" value="Radical SAM enzymes"/>
    <property type="match status" value="1"/>
</dbReference>
<dbReference type="InterPro" id="IPR013785">
    <property type="entry name" value="Aldolase_TIM"/>
</dbReference>
<organism evidence="7 8">
    <name type="scientific">Haliangium ochraceum (strain DSM 14365 / JCM 11303 / SMP-2)</name>
    <dbReference type="NCBI Taxonomy" id="502025"/>
    <lineage>
        <taxon>Bacteria</taxon>
        <taxon>Pseudomonadati</taxon>
        <taxon>Myxococcota</taxon>
        <taxon>Polyangia</taxon>
        <taxon>Haliangiales</taxon>
        <taxon>Kofleriaceae</taxon>
        <taxon>Haliangium</taxon>
    </lineage>
</organism>
<evidence type="ECO:0000259" key="6">
    <source>
        <dbReference type="PROSITE" id="PS51918"/>
    </source>
</evidence>
<keyword evidence="8" id="KW-1185">Reference proteome</keyword>
<dbReference type="PANTHER" id="PTHR43273:SF8">
    <property type="entry name" value="RADICAL SAM DOMAIN PROTEIN"/>
    <property type="match status" value="1"/>
</dbReference>
<dbReference type="SFLD" id="SFLDG01072">
    <property type="entry name" value="dehydrogenase_like"/>
    <property type="match status" value="1"/>
</dbReference>
<dbReference type="SFLD" id="SFLDG01386">
    <property type="entry name" value="main_SPASM_domain-containing"/>
    <property type="match status" value="1"/>
</dbReference>
<dbReference type="Proteomes" id="UP000001880">
    <property type="component" value="Chromosome"/>
</dbReference>
<dbReference type="GO" id="GO:0051536">
    <property type="term" value="F:iron-sulfur cluster binding"/>
    <property type="evidence" value="ECO:0007669"/>
    <property type="project" value="UniProtKB-KW"/>
</dbReference>
<reference evidence="7 8" key="1">
    <citation type="journal article" date="2010" name="Stand. Genomic Sci.">
        <title>Complete genome sequence of Haliangium ochraceum type strain (SMP-2).</title>
        <authorList>
            <consortium name="US DOE Joint Genome Institute (JGI-PGF)"/>
            <person name="Ivanova N."/>
            <person name="Daum C."/>
            <person name="Lang E."/>
            <person name="Abt B."/>
            <person name="Kopitz M."/>
            <person name="Saunders E."/>
            <person name="Lapidus A."/>
            <person name="Lucas S."/>
            <person name="Glavina Del Rio T."/>
            <person name="Nolan M."/>
            <person name="Tice H."/>
            <person name="Copeland A."/>
            <person name="Cheng J.F."/>
            <person name="Chen F."/>
            <person name="Bruce D."/>
            <person name="Goodwin L."/>
            <person name="Pitluck S."/>
            <person name="Mavromatis K."/>
            <person name="Pati A."/>
            <person name="Mikhailova N."/>
            <person name="Chen A."/>
            <person name="Palaniappan K."/>
            <person name="Land M."/>
            <person name="Hauser L."/>
            <person name="Chang Y.J."/>
            <person name="Jeffries C.D."/>
            <person name="Detter J.C."/>
            <person name="Brettin T."/>
            <person name="Rohde M."/>
            <person name="Goker M."/>
            <person name="Bristow J."/>
            <person name="Markowitz V."/>
            <person name="Eisen J.A."/>
            <person name="Hugenholtz P."/>
            <person name="Kyrpides N.C."/>
            <person name="Klenk H.P."/>
        </authorList>
    </citation>
    <scope>NUCLEOTIDE SEQUENCE [LARGE SCALE GENOMIC DNA]</scope>
    <source>
        <strain evidence="8">DSM 14365 / CIP 107738 / JCM 11303 / AJ 13395 / SMP-2</strain>
    </source>
</reference>
<dbReference type="PROSITE" id="PS51918">
    <property type="entry name" value="RADICAL_SAM"/>
    <property type="match status" value="1"/>
</dbReference>
<dbReference type="STRING" id="502025.Hoch_3007"/>
<dbReference type="InterPro" id="IPR007197">
    <property type="entry name" value="rSAM"/>
</dbReference>
<gene>
    <name evidence="7" type="ordered locus">Hoch_3007</name>
</gene>
<dbReference type="SFLD" id="SFLDS00029">
    <property type="entry name" value="Radical_SAM"/>
    <property type="match status" value="1"/>
</dbReference>
<dbReference type="PANTHER" id="PTHR43273">
    <property type="entry name" value="ANAEROBIC SULFATASE-MATURATING ENZYME HOMOLOG ASLB-RELATED"/>
    <property type="match status" value="1"/>
</dbReference>
<dbReference type="EMBL" id="CP001804">
    <property type="protein sequence ID" value="ACY15514.1"/>
    <property type="molecule type" value="Genomic_DNA"/>
</dbReference>